<dbReference type="CDD" id="cd05379">
    <property type="entry name" value="CAP_bacterial"/>
    <property type="match status" value="1"/>
</dbReference>
<keyword evidence="3" id="KW-1185">Reference proteome</keyword>
<dbReference type="EMBL" id="JACBAZ010000003">
    <property type="protein sequence ID" value="NWK55928.1"/>
    <property type="molecule type" value="Genomic_DNA"/>
</dbReference>
<protein>
    <submittedName>
        <fullName evidence="2">CAP domain-containing protein</fullName>
    </submittedName>
</protein>
<proteinExistence type="predicted"/>
<dbReference type="SUPFAM" id="SSF55797">
    <property type="entry name" value="PR-1-like"/>
    <property type="match status" value="1"/>
</dbReference>
<name>A0A851GDT5_9BACT</name>
<dbReference type="Gene3D" id="3.40.33.10">
    <property type="entry name" value="CAP"/>
    <property type="match status" value="1"/>
</dbReference>
<evidence type="ECO:0000259" key="1">
    <source>
        <dbReference type="Pfam" id="PF00188"/>
    </source>
</evidence>
<feature type="domain" description="SCP" evidence="1">
    <location>
        <begin position="61"/>
        <end position="165"/>
    </location>
</feature>
<dbReference type="InterPro" id="IPR014044">
    <property type="entry name" value="CAP_dom"/>
</dbReference>
<evidence type="ECO:0000313" key="2">
    <source>
        <dbReference type="EMBL" id="NWK55928.1"/>
    </source>
</evidence>
<organism evidence="2 3">
    <name type="scientific">Oceaniferula marina</name>
    <dbReference type="NCBI Taxonomy" id="2748318"/>
    <lineage>
        <taxon>Bacteria</taxon>
        <taxon>Pseudomonadati</taxon>
        <taxon>Verrucomicrobiota</taxon>
        <taxon>Verrucomicrobiia</taxon>
        <taxon>Verrucomicrobiales</taxon>
        <taxon>Verrucomicrobiaceae</taxon>
        <taxon>Oceaniferula</taxon>
    </lineage>
</organism>
<dbReference type="AlphaFoldDB" id="A0A851GDT5"/>
<dbReference type="RefSeq" id="WP_178932465.1">
    <property type="nucleotide sequence ID" value="NZ_JACBAZ010000003.1"/>
</dbReference>
<dbReference type="PANTHER" id="PTHR31157">
    <property type="entry name" value="SCP DOMAIN-CONTAINING PROTEIN"/>
    <property type="match status" value="1"/>
</dbReference>
<sequence length="177" mass="19862">MLTRLHSIDAYLRIGLLCLIAGSSVCLTSCQSPGTDAKATLPSTAPLPVGTLPEDGSQQLLEHINQSRRQHKLPVLVVDPRLTRAALEHSESMLRHQYFDHRGHDGSRFQQRLLRNGYPRSHSAENIAMVHDPKLVFDMWFNSRGHYKNMMNPKYSRVGIGRAGNYWTANFAAPDGT</sequence>
<gene>
    <name evidence="2" type="ORF">HW115_09915</name>
</gene>
<reference evidence="2 3" key="1">
    <citation type="submission" date="2020-07" db="EMBL/GenBank/DDBJ databases">
        <title>Roseicoccus Jingziensis gen. nov., sp. nov., isolated from coastal seawater.</title>
        <authorList>
            <person name="Feng X."/>
        </authorList>
    </citation>
    <scope>NUCLEOTIDE SEQUENCE [LARGE SCALE GENOMIC DNA]</scope>
    <source>
        <strain evidence="2 3">N1E253</strain>
    </source>
</reference>
<dbReference type="Proteomes" id="UP000557872">
    <property type="component" value="Unassembled WGS sequence"/>
</dbReference>
<dbReference type="Pfam" id="PF00188">
    <property type="entry name" value="CAP"/>
    <property type="match status" value="1"/>
</dbReference>
<evidence type="ECO:0000313" key="3">
    <source>
        <dbReference type="Proteomes" id="UP000557872"/>
    </source>
</evidence>
<dbReference type="PANTHER" id="PTHR31157:SF1">
    <property type="entry name" value="SCP DOMAIN-CONTAINING PROTEIN"/>
    <property type="match status" value="1"/>
</dbReference>
<accession>A0A851GDT5</accession>
<comment type="caution">
    <text evidence="2">The sequence shown here is derived from an EMBL/GenBank/DDBJ whole genome shotgun (WGS) entry which is preliminary data.</text>
</comment>
<dbReference type="InterPro" id="IPR035940">
    <property type="entry name" value="CAP_sf"/>
</dbReference>